<keyword evidence="13" id="KW-1185">Reference proteome</keyword>
<dbReference type="InterPro" id="IPR010916">
    <property type="entry name" value="TonB_box_CS"/>
</dbReference>
<dbReference type="PROSITE" id="PS00430">
    <property type="entry name" value="TONB_DEPENDENT_REC_1"/>
    <property type="match status" value="1"/>
</dbReference>
<feature type="short sequence motif" description="TonB box" evidence="10">
    <location>
        <begin position="38"/>
        <end position="44"/>
    </location>
</feature>
<organism evidence="12 13">
    <name type="scientific">Neisseria brasiliensis</name>
    <dbReference type="NCBI Taxonomy" id="2666100"/>
    <lineage>
        <taxon>Bacteria</taxon>
        <taxon>Pseudomonadati</taxon>
        <taxon>Pseudomonadota</taxon>
        <taxon>Betaproteobacteria</taxon>
        <taxon>Neisseriales</taxon>
        <taxon>Neisseriaceae</taxon>
        <taxon>Neisseria</taxon>
    </lineage>
</organism>
<keyword evidence="7 12" id="KW-0675">Receptor</keyword>
<evidence type="ECO:0000256" key="6">
    <source>
        <dbReference type="ARBA" id="ARBA00023136"/>
    </source>
</evidence>
<keyword evidence="11" id="KW-0732">Signal</keyword>
<dbReference type="PROSITE" id="PS52016">
    <property type="entry name" value="TONB_DEPENDENT_REC_3"/>
    <property type="match status" value="1"/>
</dbReference>
<evidence type="ECO:0000256" key="1">
    <source>
        <dbReference type="ARBA" id="ARBA00004571"/>
    </source>
</evidence>
<gene>
    <name evidence="12" type="ORF">GJU80_05450</name>
</gene>
<sequence length="842" mass="97000">MKKTKIALAVSFMSIPSVLSAEPLQDGKTPLETVVMDTVVVKGKRYTAKSEGNVWNQKRIADTPKGNGTINDLLRTNPGVQFSNTEGTADSAGEIAPPNISFHGEKFYNNRFSIDGVSNDSNLNPAHNGSDTQLDADTVNSHTVGALPAGHPQAFWISPSLVENIKVKDSNISARYGRFTGGVVDADLIKANREKAFGSLSYRTTRHAWTHHYIDPLYTDEYREAQSSDTQPKFTKHESTLTVNQPVGKDSAVLFSYSRQRSSIPFFHQHLKQSTKQRRLAETFLLRSTHRIDDDNNLSATVIYSPHYATYHPANYKDGRFTNSGGGWRFDLDWERYAGFGRMQTKLSYRSTEEKTAYDQDNLYRYNDDTPSINWTTHPEVDEAAVGGIGTSRSFGKHINLQQHFEFNEADWRGWKHRFNAGWEAEYADKGFERKKPTIIYGGPRKTDRTDCTECIPGEQFFTGYAYNYPANIKVGTHHLSLYLEDDIEKGNLRLKPGIRLDYNGFLKNTDIAPRFAFDYRLPLKAAKLHVFGGANRYYGSEMLTYKLRSAHVFQRNFDRFEIDDPWTSRELKEPRYDGSDLKTPYSNEWNLGLRQHIGNSEWQLKWVRRNSRNQFLTKEKTDESGQTYRVLANTGRSDNDTFSFSAGLNEPWKLGATLLSWRAGADYNKRRSNQIGTFQRYDWSEWDVKKVLVDGKLKDPDNLPAMDFNQPWNAFVETELSVPKWYFTWTQRWRYSPGTVEYTQENIRCTPERARLCQGYVGNLSKFDQIKYNSALITDWHFSWAKPLAETKKLEVNLDVLNVFNRKIVGKKVYTPEWQEKKRDVSYKTGRQFWLGAKYSW</sequence>
<keyword evidence="8 9" id="KW-0998">Cell outer membrane</keyword>
<comment type="caution">
    <text evidence="12">The sequence shown here is derived from an EMBL/GenBank/DDBJ whole genome shotgun (WGS) entry which is preliminary data.</text>
</comment>
<dbReference type="SUPFAM" id="SSF56935">
    <property type="entry name" value="Porins"/>
    <property type="match status" value="1"/>
</dbReference>
<comment type="similarity">
    <text evidence="2 9">Belongs to the TonB-dependent receptor family.</text>
</comment>
<dbReference type="InterPro" id="IPR036942">
    <property type="entry name" value="Beta-barrel_TonB_sf"/>
</dbReference>
<dbReference type="Gene3D" id="2.40.170.20">
    <property type="entry name" value="TonB-dependent receptor, beta-barrel domain"/>
    <property type="match status" value="1"/>
</dbReference>
<evidence type="ECO:0000256" key="10">
    <source>
        <dbReference type="PROSITE-ProRule" id="PRU10143"/>
    </source>
</evidence>
<keyword evidence="4 9" id="KW-1134">Transmembrane beta strand</keyword>
<evidence type="ECO:0000256" key="11">
    <source>
        <dbReference type="SAM" id="SignalP"/>
    </source>
</evidence>
<name>A0A7X2GXR4_9NEIS</name>
<dbReference type="InterPro" id="IPR037066">
    <property type="entry name" value="Plug_dom_sf"/>
</dbReference>
<evidence type="ECO:0000256" key="2">
    <source>
        <dbReference type="ARBA" id="ARBA00009810"/>
    </source>
</evidence>
<keyword evidence="5 9" id="KW-0812">Transmembrane</keyword>
<evidence type="ECO:0000256" key="4">
    <source>
        <dbReference type="ARBA" id="ARBA00022452"/>
    </source>
</evidence>
<feature type="chain" id="PRO_5030709600" evidence="11">
    <location>
        <begin position="22"/>
        <end position="842"/>
    </location>
</feature>
<dbReference type="Gene3D" id="2.170.130.10">
    <property type="entry name" value="TonB-dependent receptor, plug domain"/>
    <property type="match status" value="1"/>
</dbReference>
<keyword evidence="3 9" id="KW-0813">Transport</keyword>
<feature type="signal peptide" evidence="11">
    <location>
        <begin position="1"/>
        <end position="21"/>
    </location>
</feature>
<evidence type="ECO:0000313" key="12">
    <source>
        <dbReference type="EMBL" id="MRN37943.1"/>
    </source>
</evidence>
<evidence type="ECO:0000313" key="13">
    <source>
        <dbReference type="Proteomes" id="UP000486297"/>
    </source>
</evidence>
<proteinExistence type="inferred from homology"/>
<evidence type="ECO:0000256" key="8">
    <source>
        <dbReference type="ARBA" id="ARBA00023237"/>
    </source>
</evidence>
<keyword evidence="6 9" id="KW-0472">Membrane</keyword>
<reference evidence="12" key="1">
    <citation type="journal article" name="Emerg. Infect. Dis.">
        <title>Two cases of a newly characterized neisseria species.</title>
        <authorList>
            <person name="Mustapha M."/>
            <person name="Lemos A.P.S."/>
            <person name="Harrison L.H."/>
            <person name="Vantyne D."/>
            <person name="Sacchi C.T."/>
        </authorList>
    </citation>
    <scope>NUCLEOTIDE SEQUENCE</scope>
    <source>
        <strain evidence="12">N.95.16</strain>
    </source>
</reference>
<evidence type="ECO:0000256" key="7">
    <source>
        <dbReference type="ARBA" id="ARBA00023170"/>
    </source>
</evidence>
<dbReference type="RefSeq" id="WP_095502916.1">
    <property type="nucleotide sequence ID" value="NZ_WJXO01000001.1"/>
</dbReference>
<dbReference type="GO" id="GO:0009279">
    <property type="term" value="C:cell outer membrane"/>
    <property type="evidence" value="ECO:0007669"/>
    <property type="project" value="UniProtKB-SubCell"/>
</dbReference>
<dbReference type="InterPro" id="IPR039426">
    <property type="entry name" value="TonB-dep_rcpt-like"/>
</dbReference>
<evidence type="ECO:0000256" key="5">
    <source>
        <dbReference type="ARBA" id="ARBA00022692"/>
    </source>
</evidence>
<evidence type="ECO:0000256" key="9">
    <source>
        <dbReference type="PROSITE-ProRule" id="PRU01360"/>
    </source>
</evidence>
<comment type="subcellular location">
    <subcellularLocation>
        <location evidence="1 9">Cell outer membrane</location>
        <topology evidence="1 9">Multi-pass membrane protein</topology>
    </subcellularLocation>
</comment>
<dbReference type="Proteomes" id="UP000486297">
    <property type="component" value="Unassembled WGS sequence"/>
</dbReference>
<dbReference type="EMBL" id="WJXO01000001">
    <property type="protein sequence ID" value="MRN37943.1"/>
    <property type="molecule type" value="Genomic_DNA"/>
</dbReference>
<accession>A0A7X2GXR4</accession>
<evidence type="ECO:0000256" key="3">
    <source>
        <dbReference type="ARBA" id="ARBA00022448"/>
    </source>
</evidence>
<keyword evidence="10" id="KW-0798">TonB box</keyword>
<protein>
    <submittedName>
        <fullName evidence="12">TonB-dependent receptor plug domain-containing protein</fullName>
    </submittedName>
</protein>
<dbReference type="AlphaFoldDB" id="A0A7X2GXR4"/>